<sequence>MATDPRAALDRLVAALEAHLAAAQRRRGEEDPAVQDAYSALADAFEVYEEALYAAYDEVTPFELFEDDDLDDEDDLDEDDDDLDDETPEDDDLDDGADAAGGLSRR</sequence>
<gene>
    <name evidence="2" type="ORF">BXY45_11433</name>
</gene>
<evidence type="ECO:0000256" key="1">
    <source>
        <dbReference type="SAM" id="MobiDB-lite"/>
    </source>
</evidence>
<keyword evidence="3" id="KW-1185">Reference proteome</keyword>
<dbReference type="EMBL" id="QGDQ01000014">
    <property type="protein sequence ID" value="PWJ53138.1"/>
    <property type="molecule type" value="Genomic_DNA"/>
</dbReference>
<feature type="region of interest" description="Disordered" evidence="1">
    <location>
        <begin position="66"/>
        <end position="106"/>
    </location>
</feature>
<dbReference type="RefSeq" id="WP_109774756.1">
    <property type="nucleotide sequence ID" value="NZ_QGDQ01000014.1"/>
</dbReference>
<protein>
    <recommendedName>
        <fullName evidence="4">Primosomal protein</fullName>
    </recommendedName>
</protein>
<proteinExistence type="predicted"/>
<feature type="compositionally biased region" description="Acidic residues" evidence="1">
    <location>
        <begin position="66"/>
        <end position="97"/>
    </location>
</feature>
<dbReference type="AlphaFoldDB" id="A0A316A7F2"/>
<evidence type="ECO:0000313" key="2">
    <source>
        <dbReference type="EMBL" id="PWJ53138.1"/>
    </source>
</evidence>
<dbReference type="Proteomes" id="UP000245469">
    <property type="component" value="Unassembled WGS sequence"/>
</dbReference>
<comment type="caution">
    <text evidence="2">The sequence shown here is derived from an EMBL/GenBank/DDBJ whole genome shotgun (WGS) entry which is preliminary data.</text>
</comment>
<accession>A0A316A7F2</accession>
<name>A0A316A7F2_9ACTN</name>
<evidence type="ECO:0008006" key="4">
    <source>
        <dbReference type="Google" id="ProtNLM"/>
    </source>
</evidence>
<reference evidence="2 3" key="1">
    <citation type="submission" date="2018-03" db="EMBL/GenBank/DDBJ databases">
        <title>Genomic Encyclopedia of Archaeal and Bacterial Type Strains, Phase II (KMG-II): from individual species to whole genera.</title>
        <authorList>
            <person name="Goeker M."/>
        </authorList>
    </citation>
    <scope>NUCLEOTIDE SEQUENCE [LARGE SCALE GENOMIC DNA]</scope>
    <source>
        <strain evidence="2 3">DSM 44889</strain>
    </source>
</reference>
<organism evidence="2 3">
    <name type="scientific">Quadrisphaera granulorum</name>
    <dbReference type="NCBI Taxonomy" id="317664"/>
    <lineage>
        <taxon>Bacteria</taxon>
        <taxon>Bacillati</taxon>
        <taxon>Actinomycetota</taxon>
        <taxon>Actinomycetes</taxon>
        <taxon>Kineosporiales</taxon>
        <taxon>Kineosporiaceae</taxon>
        <taxon>Quadrisphaera</taxon>
    </lineage>
</organism>
<evidence type="ECO:0000313" key="3">
    <source>
        <dbReference type="Proteomes" id="UP000245469"/>
    </source>
</evidence>